<dbReference type="OrthoDB" id="9997243at2"/>
<sequence length="108" mass="12288">MLFRIYHSKNLAFLMQVFMEDITIALLFVRLSAWINRKWTIILVAILFACGHIPSFVAGGATLIELSSLLIDTCIGILILTVISKSKDVWWFFMVHYALDMSQFVGST</sequence>
<feature type="transmembrane region" description="Helical" evidence="1">
    <location>
        <begin position="12"/>
        <end position="29"/>
    </location>
</feature>
<dbReference type="GO" id="GO:0080120">
    <property type="term" value="P:CAAX-box protein maturation"/>
    <property type="evidence" value="ECO:0007669"/>
    <property type="project" value="UniProtKB-ARBA"/>
</dbReference>
<dbReference type="GO" id="GO:0008237">
    <property type="term" value="F:metallopeptidase activity"/>
    <property type="evidence" value="ECO:0007669"/>
    <property type="project" value="UniProtKB-KW"/>
</dbReference>
<dbReference type="RefSeq" id="WP_143915418.1">
    <property type="nucleotide sequence ID" value="NZ_CANMXV010000005.1"/>
</dbReference>
<name>A0A554VQL4_9FLAO</name>
<evidence type="ECO:0000256" key="1">
    <source>
        <dbReference type="SAM" id="Phobius"/>
    </source>
</evidence>
<dbReference type="InterPro" id="IPR003675">
    <property type="entry name" value="Rce1/LyrA-like_dom"/>
</dbReference>
<protein>
    <submittedName>
        <fullName evidence="3">CPBP family intramembrane metalloprotease</fullName>
    </submittedName>
</protein>
<feature type="domain" description="CAAX prenyl protease 2/Lysostaphin resistance protein A-like" evidence="2">
    <location>
        <begin position="12"/>
        <end position="101"/>
    </location>
</feature>
<organism evidence="3 4">
    <name type="scientific">Aquimarina algiphila</name>
    <dbReference type="NCBI Taxonomy" id="2047982"/>
    <lineage>
        <taxon>Bacteria</taxon>
        <taxon>Pseudomonadati</taxon>
        <taxon>Bacteroidota</taxon>
        <taxon>Flavobacteriia</taxon>
        <taxon>Flavobacteriales</taxon>
        <taxon>Flavobacteriaceae</taxon>
        <taxon>Aquimarina</taxon>
    </lineage>
</organism>
<keyword evidence="1" id="KW-0472">Membrane</keyword>
<evidence type="ECO:0000259" key="2">
    <source>
        <dbReference type="Pfam" id="PF02517"/>
    </source>
</evidence>
<keyword evidence="3" id="KW-0645">Protease</keyword>
<feature type="transmembrane region" description="Helical" evidence="1">
    <location>
        <begin position="66"/>
        <end position="84"/>
    </location>
</feature>
<gene>
    <name evidence="3" type="ORF">FOF46_03025</name>
</gene>
<evidence type="ECO:0000313" key="4">
    <source>
        <dbReference type="Proteomes" id="UP000318833"/>
    </source>
</evidence>
<keyword evidence="1" id="KW-0812">Transmembrane</keyword>
<dbReference type="Proteomes" id="UP000318833">
    <property type="component" value="Unassembled WGS sequence"/>
</dbReference>
<keyword evidence="1" id="KW-1133">Transmembrane helix</keyword>
<proteinExistence type="predicted"/>
<keyword evidence="3" id="KW-0378">Hydrolase</keyword>
<dbReference type="Pfam" id="PF02517">
    <property type="entry name" value="Rce1-like"/>
    <property type="match status" value="1"/>
</dbReference>
<dbReference type="EMBL" id="VLNR01000004">
    <property type="protein sequence ID" value="TSE10830.1"/>
    <property type="molecule type" value="Genomic_DNA"/>
</dbReference>
<dbReference type="GO" id="GO:0006508">
    <property type="term" value="P:proteolysis"/>
    <property type="evidence" value="ECO:0007669"/>
    <property type="project" value="UniProtKB-KW"/>
</dbReference>
<dbReference type="AlphaFoldDB" id="A0A554VQL4"/>
<reference evidence="3 4" key="1">
    <citation type="submission" date="2019-07" db="EMBL/GenBank/DDBJ databases">
        <title>The draft genome sequence of Aquimarina algiphila M91.</title>
        <authorList>
            <person name="Meng X."/>
        </authorList>
    </citation>
    <scope>NUCLEOTIDE SEQUENCE [LARGE SCALE GENOMIC DNA]</scope>
    <source>
        <strain evidence="3 4">M91</strain>
    </source>
</reference>
<accession>A0A554VQL4</accession>
<keyword evidence="3" id="KW-0482">Metalloprotease</keyword>
<evidence type="ECO:0000313" key="3">
    <source>
        <dbReference type="EMBL" id="TSE10830.1"/>
    </source>
</evidence>
<feature type="transmembrane region" description="Helical" evidence="1">
    <location>
        <begin position="41"/>
        <end position="60"/>
    </location>
</feature>
<comment type="caution">
    <text evidence="3">The sequence shown here is derived from an EMBL/GenBank/DDBJ whole genome shotgun (WGS) entry which is preliminary data.</text>
</comment>
<keyword evidence="4" id="KW-1185">Reference proteome</keyword>
<dbReference type="GO" id="GO:0004175">
    <property type="term" value="F:endopeptidase activity"/>
    <property type="evidence" value="ECO:0007669"/>
    <property type="project" value="UniProtKB-ARBA"/>
</dbReference>